<comment type="caution">
    <text evidence="3">The sequence shown here is derived from an EMBL/GenBank/DDBJ whole genome shotgun (WGS) entry which is preliminary data.</text>
</comment>
<accession>A0A934IRH0</accession>
<sequence>MRGALLLLVLLATPADAAPPSLSLPVDCVPGKTCFVQKYVDVDPGEGVADYRCGHMSSEGHKGTDFRVPPGARVDVLAPADGTVLRVRDGVPDQRFDAPIDVPSDRACGNGIVIDHGGGFTSQYCHLTPGSVAVRPGERVAKGDRLGVIGASGMAEFHHVHVQFMDGRNVVDPFTGAVMGEAACGAPGTPLWDEETDAALEAVGPTHVLTVGFHDGPVTIPMIEADAMGETLAAGAGAIVGYGLAIGLEEGDEQRIVVEGPGVSIDDTAPVAGDKAQSMRFAGRRTRGGLAPGDYTVRYEVRRDGVTVDVMEKTITVR</sequence>
<protein>
    <submittedName>
        <fullName evidence="3">M23 family metallopeptidase</fullName>
    </submittedName>
</protein>
<proteinExistence type="predicted"/>
<dbReference type="PANTHER" id="PTHR21666:SF270">
    <property type="entry name" value="MUREIN HYDROLASE ACTIVATOR ENVC"/>
    <property type="match status" value="1"/>
</dbReference>
<dbReference type="AlphaFoldDB" id="A0A934IRH0"/>
<organism evidence="3 4">
    <name type="scientific">Acuticoccus mangrovi</name>
    <dbReference type="NCBI Taxonomy" id="2796142"/>
    <lineage>
        <taxon>Bacteria</taxon>
        <taxon>Pseudomonadati</taxon>
        <taxon>Pseudomonadota</taxon>
        <taxon>Alphaproteobacteria</taxon>
        <taxon>Hyphomicrobiales</taxon>
        <taxon>Amorphaceae</taxon>
        <taxon>Acuticoccus</taxon>
    </lineage>
</organism>
<dbReference type="PANTHER" id="PTHR21666">
    <property type="entry name" value="PEPTIDASE-RELATED"/>
    <property type="match status" value="1"/>
</dbReference>
<dbReference type="SUPFAM" id="SSF51261">
    <property type="entry name" value="Duplicated hybrid motif"/>
    <property type="match status" value="1"/>
</dbReference>
<evidence type="ECO:0000256" key="1">
    <source>
        <dbReference type="SAM" id="SignalP"/>
    </source>
</evidence>
<dbReference type="Proteomes" id="UP000609531">
    <property type="component" value="Unassembled WGS sequence"/>
</dbReference>
<evidence type="ECO:0000259" key="2">
    <source>
        <dbReference type="Pfam" id="PF01551"/>
    </source>
</evidence>
<feature type="signal peptide" evidence="1">
    <location>
        <begin position="1"/>
        <end position="17"/>
    </location>
</feature>
<gene>
    <name evidence="3" type="ORF">JCR33_16865</name>
</gene>
<dbReference type="RefSeq" id="WP_198883288.1">
    <property type="nucleotide sequence ID" value="NZ_JAEKJA010000015.1"/>
</dbReference>
<dbReference type="EMBL" id="JAEKJA010000015">
    <property type="protein sequence ID" value="MBJ3777381.1"/>
    <property type="molecule type" value="Genomic_DNA"/>
</dbReference>
<dbReference type="Gene3D" id="2.70.70.10">
    <property type="entry name" value="Glucose Permease (Domain IIA)"/>
    <property type="match status" value="1"/>
</dbReference>
<reference evidence="3" key="1">
    <citation type="submission" date="2020-12" db="EMBL/GenBank/DDBJ databases">
        <title>Bacterial taxonomy.</title>
        <authorList>
            <person name="Pan X."/>
        </authorList>
    </citation>
    <scope>NUCLEOTIDE SEQUENCE</scope>
    <source>
        <strain evidence="3">B2012</strain>
    </source>
</reference>
<feature type="chain" id="PRO_5037372086" evidence="1">
    <location>
        <begin position="18"/>
        <end position="318"/>
    </location>
</feature>
<dbReference type="GO" id="GO:0004222">
    <property type="term" value="F:metalloendopeptidase activity"/>
    <property type="evidence" value="ECO:0007669"/>
    <property type="project" value="TreeGrafter"/>
</dbReference>
<evidence type="ECO:0000313" key="4">
    <source>
        <dbReference type="Proteomes" id="UP000609531"/>
    </source>
</evidence>
<keyword evidence="4" id="KW-1185">Reference proteome</keyword>
<dbReference type="InterPro" id="IPR011055">
    <property type="entry name" value="Dup_hybrid_motif"/>
</dbReference>
<dbReference type="CDD" id="cd12797">
    <property type="entry name" value="M23_peptidase"/>
    <property type="match status" value="1"/>
</dbReference>
<dbReference type="Pfam" id="PF01551">
    <property type="entry name" value="Peptidase_M23"/>
    <property type="match status" value="1"/>
</dbReference>
<feature type="domain" description="M23ase beta-sheet core" evidence="2">
    <location>
        <begin position="60"/>
        <end position="173"/>
    </location>
</feature>
<dbReference type="InterPro" id="IPR016047">
    <property type="entry name" value="M23ase_b-sheet_dom"/>
</dbReference>
<name>A0A934IRH0_9HYPH</name>
<keyword evidence="1" id="KW-0732">Signal</keyword>
<dbReference type="InterPro" id="IPR050570">
    <property type="entry name" value="Cell_wall_metabolism_enzyme"/>
</dbReference>
<evidence type="ECO:0000313" key="3">
    <source>
        <dbReference type="EMBL" id="MBJ3777381.1"/>
    </source>
</evidence>